<accession>A0ABN1XRF0</accession>
<feature type="domain" description="Metallo-beta-lactamase" evidence="1">
    <location>
        <begin position="36"/>
        <end position="197"/>
    </location>
</feature>
<comment type="caution">
    <text evidence="2">The sequence shown here is derived from an EMBL/GenBank/DDBJ whole genome shotgun (WGS) entry which is preliminary data.</text>
</comment>
<organism evidence="2 3">
    <name type="scientific">Pseudonocardia kongjuensis</name>
    <dbReference type="NCBI Taxonomy" id="102227"/>
    <lineage>
        <taxon>Bacteria</taxon>
        <taxon>Bacillati</taxon>
        <taxon>Actinomycetota</taxon>
        <taxon>Actinomycetes</taxon>
        <taxon>Pseudonocardiales</taxon>
        <taxon>Pseudonocardiaceae</taxon>
        <taxon>Pseudonocardia</taxon>
    </lineage>
</organism>
<proteinExistence type="predicted"/>
<dbReference type="InterPro" id="IPR050662">
    <property type="entry name" value="Sec-metab_biosynth-thioest"/>
</dbReference>
<dbReference type="InterPro" id="IPR001279">
    <property type="entry name" value="Metallo-B-lactamas"/>
</dbReference>
<dbReference type="CDD" id="cd16278">
    <property type="entry name" value="metallo-hydrolase-like_MBL-fold"/>
    <property type="match status" value="1"/>
</dbReference>
<dbReference type="Pfam" id="PF00753">
    <property type="entry name" value="Lactamase_B"/>
    <property type="match status" value="1"/>
</dbReference>
<evidence type="ECO:0000313" key="2">
    <source>
        <dbReference type="EMBL" id="GAA1388131.1"/>
    </source>
</evidence>
<dbReference type="InterPro" id="IPR041516">
    <property type="entry name" value="LACTB2_WH"/>
</dbReference>
<dbReference type="Gene3D" id="3.60.15.10">
    <property type="entry name" value="Ribonuclease Z/Hydroxyacylglutathione hydrolase-like"/>
    <property type="match status" value="1"/>
</dbReference>
<protein>
    <submittedName>
        <fullName evidence="2">MBL fold metallo-hydrolase</fullName>
    </submittedName>
</protein>
<dbReference type="Pfam" id="PF17778">
    <property type="entry name" value="WHD_BLACT"/>
    <property type="match status" value="1"/>
</dbReference>
<name>A0ABN1XRF0_9PSEU</name>
<evidence type="ECO:0000259" key="1">
    <source>
        <dbReference type="SMART" id="SM00849"/>
    </source>
</evidence>
<gene>
    <name evidence="2" type="ORF">GCM10009613_25040</name>
</gene>
<evidence type="ECO:0000313" key="3">
    <source>
        <dbReference type="Proteomes" id="UP001501414"/>
    </source>
</evidence>
<dbReference type="EMBL" id="BAAAJK010000007">
    <property type="protein sequence ID" value="GAA1388131.1"/>
    <property type="molecule type" value="Genomic_DNA"/>
</dbReference>
<dbReference type="SMART" id="SM00849">
    <property type="entry name" value="Lactamase_B"/>
    <property type="match status" value="1"/>
</dbReference>
<reference evidence="2 3" key="1">
    <citation type="journal article" date="2019" name="Int. J. Syst. Evol. Microbiol.">
        <title>The Global Catalogue of Microorganisms (GCM) 10K type strain sequencing project: providing services to taxonomists for standard genome sequencing and annotation.</title>
        <authorList>
            <consortium name="The Broad Institute Genomics Platform"/>
            <consortium name="The Broad Institute Genome Sequencing Center for Infectious Disease"/>
            <person name="Wu L."/>
            <person name="Ma J."/>
        </authorList>
    </citation>
    <scope>NUCLEOTIDE SEQUENCE [LARGE SCALE GENOMIC DNA]</scope>
    <source>
        <strain evidence="2 3">JCM 11896</strain>
    </source>
</reference>
<dbReference type="Proteomes" id="UP001501414">
    <property type="component" value="Unassembled WGS sequence"/>
</dbReference>
<dbReference type="SUPFAM" id="SSF56281">
    <property type="entry name" value="Metallo-hydrolase/oxidoreductase"/>
    <property type="match status" value="1"/>
</dbReference>
<dbReference type="PANTHER" id="PTHR23131:SF0">
    <property type="entry name" value="ENDORIBONUCLEASE LACTB2"/>
    <property type="match status" value="1"/>
</dbReference>
<dbReference type="Gene3D" id="1.10.10.10">
    <property type="entry name" value="Winged helix-like DNA-binding domain superfamily/Winged helix DNA-binding domain"/>
    <property type="match status" value="1"/>
</dbReference>
<dbReference type="InterPro" id="IPR036866">
    <property type="entry name" value="RibonucZ/Hydroxyglut_hydro"/>
</dbReference>
<sequence>MSGTEMSHPHYGALRAVHPLASVLLQHNPGPMTLEGTNTWVVSVPDSGERIVVDPGEDDGTHLEALADGAPVAAAVLTHRHHDHAGGIDRFVALTGAPVYAADPSLVSGTAPLTDGTVIAAAGVELTVLATPGHTSDSVSLLLTGPGADGAALLAGDTVLGRGTTVIAHPDGALGPYLDSLRRIAELPAGTPVLPGHGPELPDAARIANDYLAHREQRLDQVRAALDELGPDAAPRAVVELVYADVDTSLWDAAEMSVRAQLDHLRG</sequence>
<dbReference type="InterPro" id="IPR036388">
    <property type="entry name" value="WH-like_DNA-bd_sf"/>
</dbReference>
<keyword evidence="3" id="KW-1185">Reference proteome</keyword>
<dbReference type="PANTHER" id="PTHR23131">
    <property type="entry name" value="ENDORIBONUCLEASE LACTB2"/>
    <property type="match status" value="1"/>
</dbReference>